<comment type="caution">
    <text evidence="1">The sequence shown here is derived from an EMBL/GenBank/DDBJ whole genome shotgun (WGS) entry which is preliminary data.</text>
</comment>
<accession>E6PTQ7</accession>
<evidence type="ECO:0008006" key="2">
    <source>
        <dbReference type="Google" id="ProtNLM"/>
    </source>
</evidence>
<proteinExistence type="predicted"/>
<gene>
    <name evidence="1" type="ORF">CARN2_3790</name>
</gene>
<evidence type="ECO:0000313" key="1">
    <source>
        <dbReference type="EMBL" id="CBH98314.1"/>
    </source>
</evidence>
<dbReference type="EMBL" id="CABM01000050">
    <property type="protein sequence ID" value="CBH98314.1"/>
    <property type="molecule type" value="Genomic_DNA"/>
</dbReference>
<sequence>MKTWSRVLLIIMLALLPLRGWAQAVMLADGEPLAPTLVSAPVQGMADMAMDMGMHDHAAMAASQDMGTQLPASDADRGCSDHAHQLCVVCGMAAASLPALFTSHPGQVQQLCPMAASSGWHSAEARALLRPPRL</sequence>
<organism evidence="1">
    <name type="scientific">mine drainage metagenome</name>
    <dbReference type="NCBI Taxonomy" id="410659"/>
    <lineage>
        <taxon>unclassified sequences</taxon>
        <taxon>metagenomes</taxon>
        <taxon>ecological metagenomes</taxon>
    </lineage>
</organism>
<dbReference type="AlphaFoldDB" id="E6PTQ7"/>
<name>E6PTQ7_9ZZZZ</name>
<reference evidence="1" key="1">
    <citation type="submission" date="2009-10" db="EMBL/GenBank/DDBJ databases">
        <title>Diversity of trophic interactions inside an arsenic-rich microbial ecosystem.</title>
        <authorList>
            <person name="Bertin P.N."/>
            <person name="Heinrich-Salmeron A."/>
            <person name="Pelletier E."/>
            <person name="Goulhen-Chollet F."/>
            <person name="Arsene-Ploetze F."/>
            <person name="Gallien S."/>
            <person name="Calteau A."/>
            <person name="Vallenet D."/>
            <person name="Casiot C."/>
            <person name="Chane-Woon-Ming B."/>
            <person name="Giloteaux L."/>
            <person name="Barakat M."/>
            <person name="Bonnefoy V."/>
            <person name="Bruneel O."/>
            <person name="Chandler M."/>
            <person name="Cleiss J."/>
            <person name="Duran R."/>
            <person name="Elbaz-Poulichet F."/>
            <person name="Fonknechten N."/>
            <person name="Lauga B."/>
            <person name="Mornico D."/>
            <person name="Ortet P."/>
            <person name="Schaeffer C."/>
            <person name="Siguier P."/>
            <person name="Alexander Thil Smith A."/>
            <person name="Van Dorsselaer A."/>
            <person name="Weissenbach J."/>
            <person name="Medigue C."/>
            <person name="Le Paslier D."/>
        </authorList>
    </citation>
    <scope>NUCLEOTIDE SEQUENCE</scope>
</reference>
<protein>
    <recommendedName>
        <fullName evidence="2">DUF2946 domain-containing protein</fullName>
    </recommendedName>
</protein>